<dbReference type="STRING" id="443156.SAMN04489867_1421"/>
<sequence>MSVAMPRVMTRGVVFIHSTPKALCPHITWALESALDGRLAIDWTPQPAGAALVRAEFPWAGVQGTGAKLASTLRGWDNLRYEVTEEPSAGADGSRWSHTPALGIHHTWTSASGDAVVNEDRLREVLRLSQGSPEAMAEMVEELLGTDWDAELEPFRYAGDGAPVRWLHKVG</sequence>
<accession>A0A1H0Q0H2</accession>
<protein>
    <recommendedName>
        <fullName evidence="3">DUF3145 domain-containing protein</fullName>
    </recommendedName>
</protein>
<gene>
    <name evidence="1" type="ORF">SAMN04489867_1421</name>
</gene>
<dbReference type="Pfam" id="PF11343">
    <property type="entry name" value="DUF3145"/>
    <property type="match status" value="1"/>
</dbReference>
<name>A0A1H0Q0H2_9MICO</name>
<evidence type="ECO:0000313" key="1">
    <source>
        <dbReference type="EMBL" id="SDP10226.1"/>
    </source>
</evidence>
<proteinExistence type="predicted"/>
<dbReference type="RefSeq" id="WP_091783375.1">
    <property type="nucleotide sequence ID" value="NZ_LT629711.1"/>
</dbReference>
<dbReference type="InterPro" id="IPR021491">
    <property type="entry name" value="DUF3145"/>
</dbReference>
<evidence type="ECO:0008006" key="3">
    <source>
        <dbReference type="Google" id="ProtNLM"/>
    </source>
</evidence>
<dbReference type="AlphaFoldDB" id="A0A1H0Q0H2"/>
<reference evidence="2" key="1">
    <citation type="submission" date="2016-10" db="EMBL/GenBank/DDBJ databases">
        <authorList>
            <person name="Varghese N."/>
            <person name="Submissions S."/>
        </authorList>
    </citation>
    <scope>NUCLEOTIDE SEQUENCE [LARGE SCALE GENOMIC DNA]</scope>
    <source>
        <strain evidence="2">DSM 22329</strain>
    </source>
</reference>
<dbReference type="Proteomes" id="UP000199077">
    <property type="component" value="Chromosome I"/>
</dbReference>
<dbReference type="OrthoDB" id="3210860at2"/>
<organism evidence="1 2">
    <name type="scientific">Pedococcus dokdonensis</name>
    <dbReference type="NCBI Taxonomy" id="443156"/>
    <lineage>
        <taxon>Bacteria</taxon>
        <taxon>Bacillati</taxon>
        <taxon>Actinomycetota</taxon>
        <taxon>Actinomycetes</taxon>
        <taxon>Micrococcales</taxon>
        <taxon>Intrasporangiaceae</taxon>
        <taxon>Pedococcus</taxon>
    </lineage>
</organism>
<evidence type="ECO:0000313" key="2">
    <source>
        <dbReference type="Proteomes" id="UP000199077"/>
    </source>
</evidence>
<keyword evidence="2" id="KW-1185">Reference proteome</keyword>
<dbReference type="EMBL" id="LT629711">
    <property type="protein sequence ID" value="SDP10226.1"/>
    <property type="molecule type" value="Genomic_DNA"/>
</dbReference>